<dbReference type="Proteomes" id="UP001642484">
    <property type="component" value="Unassembled WGS sequence"/>
</dbReference>
<dbReference type="EMBL" id="CAXAMN010021473">
    <property type="protein sequence ID" value="CAK9059972.1"/>
    <property type="molecule type" value="Genomic_DNA"/>
</dbReference>
<protein>
    <recommendedName>
        <fullName evidence="4">Acyltransferase</fullName>
    </recommendedName>
</protein>
<evidence type="ECO:0000313" key="2">
    <source>
        <dbReference type="EMBL" id="CAK9059972.1"/>
    </source>
</evidence>
<comment type="caution">
    <text evidence="2">The sequence shown here is derived from an EMBL/GenBank/DDBJ whole genome shotgun (WGS) entry which is preliminary data.</text>
</comment>
<reference evidence="2 3" key="1">
    <citation type="submission" date="2024-02" db="EMBL/GenBank/DDBJ databases">
        <authorList>
            <person name="Chen Y."/>
            <person name="Shah S."/>
            <person name="Dougan E. K."/>
            <person name="Thang M."/>
            <person name="Chan C."/>
        </authorList>
    </citation>
    <scope>NUCLEOTIDE SEQUENCE [LARGE SCALE GENOMIC DNA]</scope>
</reference>
<feature type="transmembrane region" description="Helical" evidence="1">
    <location>
        <begin position="207"/>
        <end position="224"/>
    </location>
</feature>
<feature type="transmembrane region" description="Helical" evidence="1">
    <location>
        <begin position="73"/>
        <end position="90"/>
    </location>
</feature>
<keyword evidence="1" id="KW-0812">Transmembrane</keyword>
<feature type="transmembrane region" description="Helical" evidence="1">
    <location>
        <begin position="244"/>
        <end position="264"/>
    </location>
</feature>
<proteinExistence type="predicted"/>
<name>A0ABP0NAT4_9DINO</name>
<evidence type="ECO:0000313" key="3">
    <source>
        <dbReference type="Proteomes" id="UP001642484"/>
    </source>
</evidence>
<organism evidence="2 3">
    <name type="scientific">Durusdinium trenchii</name>
    <dbReference type="NCBI Taxonomy" id="1381693"/>
    <lineage>
        <taxon>Eukaryota</taxon>
        <taxon>Sar</taxon>
        <taxon>Alveolata</taxon>
        <taxon>Dinophyceae</taxon>
        <taxon>Suessiales</taxon>
        <taxon>Symbiodiniaceae</taxon>
        <taxon>Durusdinium</taxon>
    </lineage>
</organism>
<keyword evidence="3" id="KW-1185">Reference proteome</keyword>
<keyword evidence="1" id="KW-0472">Membrane</keyword>
<keyword evidence="1" id="KW-1133">Transmembrane helix</keyword>
<gene>
    <name evidence="2" type="ORF">CCMP2556_LOCUS29509</name>
</gene>
<evidence type="ECO:0000256" key="1">
    <source>
        <dbReference type="SAM" id="Phobius"/>
    </source>
</evidence>
<sequence length="291" mass="32308">MGAHGLLEPDRVHSHRIGDGFGTSGVESSLGPSISWSSYLRGALAHSLVWGSLQVGALSPFITLALYHLQGPGTAVFFLSMAVLSVLVPFSHSPSFCRFYLGSAACVGGSTVWVPEKILQRLQAGGYLVCFHPHGILPLGFSFNGALRVKAEEPTQFLPESFNFPKDCNGVQAPVLWRVPFFAPALRMWDACTPATKRPLSTPKDHFSMFYILSLSLFRIIVIVTESCHLFRDCRMGGPTFFELLIFSLIYCKNTIIYIIYMYTKTLYSMNLLRHAGPTCLELDMKSFFEC</sequence>
<accession>A0ABP0NAT4</accession>
<evidence type="ECO:0008006" key="4">
    <source>
        <dbReference type="Google" id="ProtNLM"/>
    </source>
</evidence>